<feature type="compositionally biased region" description="Low complexity" evidence="1">
    <location>
        <begin position="502"/>
        <end position="522"/>
    </location>
</feature>
<gene>
    <name evidence="3" type="ORF">PBRASI_LOCUS2317</name>
</gene>
<evidence type="ECO:0000259" key="2">
    <source>
        <dbReference type="Pfam" id="PF12090"/>
    </source>
</evidence>
<dbReference type="Proteomes" id="UP000789739">
    <property type="component" value="Unassembled WGS sequence"/>
</dbReference>
<feature type="compositionally biased region" description="Polar residues" evidence="1">
    <location>
        <begin position="630"/>
        <end position="643"/>
    </location>
</feature>
<dbReference type="EMBL" id="CAJVPI010000176">
    <property type="protein sequence ID" value="CAG8495230.1"/>
    <property type="molecule type" value="Genomic_DNA"/>
</dbReference>
<feature type="compositionally biased region" description="Polar residues" evidence="1">
    <location>
        <begin position="843"/>
        <end position="880"/>
    </location>
</feature>
<keyword evidence="4" id="KW-1185">Reference proteome</keyword>
<feature type="region of interest" description="Disordered" evidence="1">
    <location>
        <begin position="452"/>
        <end position="690"/>
    </location>
</feature>
<name>A0A9N8WU13_9GLOM</name>
<evidence type="ECO:0000313" key="3">
    <source>
        <dbReference type="EMBL" id="CAG8495230.1"/>
    </source>
</evidence>
<feature type="compositionally biased region" description="Low complexity" evidence="1">
    <location>
        <begin position="550"/>
        <end position="560"/>
    </location>
</feature>
<dbReference type="AlphaFoldDB" id="A0A9N8WU13"/>
<feature type="domain" description="Spt20-like SEP" evidence="2">
    <location>
        <begin position="38"/>
        <end position="120"/>
    </location>
</feature>
<organism evidence="3 4">
    <name type="scientific">Paraglomus brasilianum</name>
    <dbReference type="NCBI Taxonomy" id="144538"/>
    <lineage>
        <taxon>Eukaryota</taxon>
        <taxon>Fungi</taxon>
        <taxon>Fungi incertae sedis</taxon>
        <taxon>Mucoromycota</taxon>
        <taxon>Glomeromycotina</taxon>
        <taxon>Glomeromycetes</taxon>
        <taxon>Paraglomerales</taxon>
        <taxon>Paraglomeraceae</taxon>
        <taxon>Paraglomus</taxon>
    </lineage>
</organism>
<sequence length="1011" mass="113311">MVVPAQIHSNISLDKLEVSLIAHVYDNRIEIRNLDGTDDLTLENYRWYEGCAVVSYEDHRVSPTCTGRRTLLRPSSASIWEDILRLNLEYGGTWTVEDAIQLESKLLLALYPNLDLEVMKPPLPPLDSEEIKRHNVNSMKTPMTNGIIREPYRRIRMRRGAKRKLNSYEMEQEAAKQAEYENLMYTMDPRYGREFIPTFRQIKYFNTDPTDPYTIRKKRRLTEFIVEEGRNINKKKAETTTLIRWMRYERGVHDMPETTRTTREVTVHSLINVLRDTNSKFEIHVYIVSQTDFPEDTNDYDEFCGKVDQKEFREILDERRVNARNKYDDESTYRAGLKSFMTLYALEGNVLVADSQGRTDPDHDIVGAMQTLVPRGLSYIQKTVVSPELTNPVKLLENHWINQAALDQTANEKQELVYKYDEDGTTKEIGISSIQNVYSAASIAYQNFVKQHPNGRVGNQQPNHIHPVPPGQTPRAIQRPPTSIQLPPRQLPALTQQPPNHQVPVQASQNPVQVSQPQPSNATRSPKGIRVQPQLISGGAVGVGRPQPPLLQRSQQPSGPVASTIGIQRPIQLPNGGPPQSQSQQGPQQIQQPIQPPQQPLPHERLMLPGGGINNNVQHPSQRPNPQPSAQPLSRSNSHTPVQSPADAPRQVGTPVQQHQIIPTTPRRRRSQSPQIRPPIAQTPPQNQLVNPIVTAQPSIQTPMQGQPPQTPIQQPIRRPAQTSQQYIHQILTQRRGQRPPMQMRPPIRQPVNLPGGSLSYADVHFRINPAAQQGKVHPIQQLPNQSNISINQAAAFANAQQIRIPQQTHNGGLTASAQTFVSSSPRQAPVVPQQPRQTPQSHPQTPVISPASINSSGTPFISPTRQRPVQIQAPQPMTSPATRVQVLPNANPQATNFQLSGNMPMVSNMRPHNIVLMRSAPNGADVVLNQPGSSLVLPWAQQPGLFAQAQARWYEPQGAAKDALTYSTSKAQLRGQTSQKQMISHAPVVVVVDDQFIKSENITYCGDKVR</sequence>
<feature type="region of interest" description="Disordered" evidence="1">
    <location>
        <begin position="822"/>
        <end position="880"/>
    </location>
</feature>
<evidence type="ECO:0000313" key="4">
    <source>
        <dbReference type="Proteomes" id="UP000789739"/>
    </source>
</evidence>
<feature type="compositionally biased region" description="Low complexity" evidence="1">
    <location>
        <begin position="572"/>
        <end position="593"/>
    </location>
</feature>
<dbReference type="Pfam" id="PF12090">
    <property type="entry name" value="Spt20_SEP"/>
    <property type="match status" value="1"/>
</dbReference>
<evidence type="ECO:0000256" key="1">
    <source>
        <dbReference type="SAM" id="MobiDB-lite"/>
    </source>
</evidence>
<proteinExistence type="predicted"/>
<protein>
    <submittedName>
        <fullName evidence="3">1952_t:CDS:1</fullName>
    </submittedName>
</protein>
<dbReference type="InterPro" id="IPR046468">
    <property type="entry name" value="Spt20-like_SEP"/>
</dbReference>
<accession>A0A9N8WU13</accession>
<comment type="caution">
    <text evidence="3">The sequence shown here is derived from an EMBL/GenBank/DDBJ whole genome shotgun (WGS) entry which is preliminary data.</text>
</comment>
<reference evidence="3" key="1">
    <citation type="submission" date="2021-06" db="EMBL/GenBank/DDBJ databases">
        <authorList>
            <person name="Kallberg Y."/>
            <person name="Tangrot J."/>
            <person name="Rosling A."/>
        </authorList>
    </citation>
    <scope>NUCLEOTIDE SEQUENCE</scope>
    <source>
        <strain evidence="3">BR232B</strain>
    </source>
</reference>
<feature type="compositionally biased region" description="Low complexity" evidence="1">
    <location>
        <begin position="822"/>
        <end position="842"/>
    </location>
</feature>
<dbReference type="OrthoDB" id="1932706at2759"/>